<feature type="domain" description="HTH LytTR-type" evidence="3">
    <location>
        <begin position="162"/>
        <end position="267"/>
    </location>
</feature>
<dbReference type="Gene3D" id="2.40.50.1020">
    <property type="entry name" value="LytTr DNA-binding domain"/>
    <property type="match status" value="1"/>
</dbReference>
<dbReference type="Gene3D" id="3.40.50.2300">
    <property type="match status" value="1"/>
</dbReference>
<dbReference type="GO" id="GO:0003677">
    <property type="term" value="F:DNA binding"/>
    <property type="evidence" value="ECO:0007669"/>
    <property type="project" value="InterPro"/>
</dbReference>
<evidence type="ECO:0000259" key="3">
    <source>
        <dbReference type="PROSITE" id="PS50930"/>
    </source>
</evidence>
<feature type="domain" description="Response regulatory" evidence="2">
    <location>
        <begin position="9"/>
        <end position="122"/>
    </location>
</feature>
<keyword evidence="5" id="KW-1185">Reference proteome</keyword>
<dbReference type="Pfam" id="PF04397">
    <property type="entry name" value="LytTR"/>
    <property type="match status" value="1"/>
</dbReference>
<accession>A0A238WLL2</accession>
<dbReference type="InterPro" id="IPR001789">
    <property type="entry name" value="Sig_transdc_resp-reg_receiver"/>
</dbReference>
<dbReference type="GO" id="GO:0000156">
    <property type="term" value="F:phosphorelay response regulator activity"/>
    <property type="evidence" value="ECO:0007669"/>
    <property type="project" value="InterPro"/>
</dbReference>
<proteinExistence type="predicted"/>
<dbReference type="RefSeq" id="WP_089370499.1">
    <property type="nucleotide sequence ID" value="NZ_BMEP01000003.1"/>
</dbReference>
<reference evidence="4 5" key="1">
    <citation type="submission" date="2017-06" db="EMBL/GenBank/DDBJ databases">
        <authorList>
            <person name="Kim H.J."/>
            <person name="Triplett B.A."/>
        </authorList>
    </citation>
    <scope>NUCLEOTIDE SEQUENCE [LARGE SCALE GENOMIC DNA]</scope>
    <source>
        <strain evidence="4 5">DSM 25597</strain>
    </source>
</reference>
<organism evidence="4 5">
    <name type="scientific">Dokdonia pacifica</name>
    <dbReference type="NCBI Taxonomy" id="1627892"/>
    <lineage>
        <taxon>Bacteria</taxon>
        <taxon>Pseudomonadati</taxon>
        <taxon>Bacteroidota</taxon>
        <taxon>Flavobacteriia</taxon>
        <taxon>Flavobacteriales</taxon>
        <taxon>Flavobacteriaceae</taxon>
        <taxon>Dokdonia</taxon>
    </lineage>
</organism>
<feature type="modified residue" description="4-aspartylphosphate" evidence="1">
    <location>
        <position position="60"/>
    </location>
</feature>
<dbReference type="InterPro" id="IPR007492">
    <property type="entry name" value="LytTR_DNA-bd_dom"/>
</dbReference>
<evidence type="ECO:0000313" key="4">
    <source>
        <dbReference type="EMBL" id="SNR47466.1"/>
    </source>
</evidence>
<dbReference type="EMBL" id="FZNY01000001">
    <property type="protein sequence ID" value="SNR47466.1"/>
    <property type="molecule type" value="Genomic_DNA"/>
</dbReference>
<protein>
    <submittedName>
        <fullName evidence="4">Two component transcriptional regulator, LytTR family</fullName>
    </submittedName>
</protein>
<dbReference type="SUPFAM" id="SSF52172">
    <property type="entry name" value="CheY-like"/>
    <property type="match status" value="1"/>
</dbReference>
<dbReference type="PROSITE" id="PS50930">
    <property type="entry name" value="HTH_LYTTR"/>
    <property type="match status" value="1"/>
</dbReference>
<dbReference type="AlphaFoldDB" id="A0A238WLL2"/>
<dbReference type="SMART" id="SM00448">
    <property type="entry name" value="REC"/>
    <property type="match status" value="1"/>
</dbReference>
<dbReference type="Pfam" id="PF00072">
    <property type="entry name" value="Response_reg"/>
    <property type="match status" value="1"/>
</dbReference>
<dbReference type="InterPro" id="IPR011006">
    <property type="entry name" value="CheY-like_superfamily"/>
</dbReference>
<dbReference type="PANTHER" id="PTHR37299:SF1">
    <property type="entry name" value="STAGE 0 SPORULATION PROTEIN A HOMOLOG"/>
    <property type="match status" value="1"/>
</dbReference>
<evidence type="ECO:0000256" key="1">
    <source>
        <dbReference type="PROSITE-ProRule" id="PRU00169"/>
    </source>
</evidence>
<sequence length="268" mass="31175">MYQESEHIHILIADDESLARKRVRKFITESTIDCTIIEASSGKEALHVIETYKIDLVFLDIKMTDMSGFEVLQQLPKDKIPIIIFVTAFDAFAVKAFEVQAIDFLLKPYKKDRFYEAFDRGLKQLQLSQQHIFQNKISKLVASIPHLEGYPIIENTSYIETLVLKSKKKYYFLKVSDIKYITSSGYYVEIFTETNERHVHRISMTDLLSKLDPAHYFRVNRSVIIHKKHIQEVISEGAGDYSIVMKDKTSYALSKKYKSDFLNHMGIK</sequence>
<dbReference type="SMART" id="SM00850">
    <property type="entry name" value="LytTR"/>
    <property type="match status" value="1"/>
</dbReference>
<dbReference type="OrthoDB" id="2168082at2"/>
<dbReference type="InterPro" id="IPR046947">
    <property type="entry name" value="LytR-like"/>
</dbReference>
<name>A0A238WLL2_9FLAO</name>
<keyword evidence="1" id="KW-0597">Phosphoprotein</keyword>
<evidence type="ECO:0000259" key="2">
    <source>
        <dbReference type="PROSITE" id="PS50110"/>
    </source>
</evidence>
<dbReference type="Proteomes" id="UP000198379">
    <property type="component" value="Unassembled WGS sequence"/>
</dbReference>
<gene>
    <name evidence="4" type="ORF">SAMN06265376_1011211</name>
</gene>
<evidence type="ECO:0000313" key="5">
    <source>
        <dbReference type="Proteomes" id="UP000198379"/>
    </source>
</evidence>
<dbReference type="PROSITE" id="PS50110">
    <property type="entry name" value="RESPONSE_REGULATORY"/>
    <property type="match status" value="1"/>
</dbReference>
<dbReference type="PANTHER" id="PTHR37299">
    <property type="entry name" value="TRANSCRIPTIONAL REGULATOR-RELATED"/>
    <property type="match status" value="1"/>
</dbReference>